<comment type="caution">
    <text evidence="1">The sequence shown here is derived from an EMBL/GenBank/DDBJ whole genome shotgun (WGS) entry which is preliminary data.</text>
</comment>
<reference evidence="1" key="1">
    <citation type="submission" date="2018-11" db="EMBL/GenBank/DDBJ databases">
        <authorList>
            <consortium name="Pathogen Informatics"/>
        </authorList>
    </citation>
    <scope>NUCLEOTIDE SEQUENCE</scope>
</reference>
<dbReference type="Proteomes" id="UP000784294">
    <property type="component" value="Unassembled WGS sequence"/>
</dbReference>
<name>A0A3S5B2T2_9PLAT</name>
<dbReference type="EMBL" id="CAAALY010248738">
    <property type="protein sequence ID" value="VEL34945.1"/>
    <property type="molecule type" value="Genomic_DNA"/>
</dbReference>
<accession>A0A3S5B2T2</accession>
<dbReference type="AlphaFoldDB" id="A0A3S5B2T2"/>
<protein>
    <submittedName>
        <fullName evidence="1">Uncharacterized protein</fullName>
    </submittedName>
</protein>
<evidence type="ECO:0000313" key="2">
    <source>
        <dbReference type="Proteomes" id="UP000784294"/>
    </source>
</evidence>
<gene>
    <name evidence="1" type="ORF">PXEA_LOCUS28385</name>
</gene>
<proteinExistence type="predicted"/>
<organism evidence="1 2">
    <name type="scientific">Protopolystoma xenopodis</name>
    <dbReference type="NCBI Taxonomy" id="117903"/>
    <lineage>
        <taxon>Eukaryota</taxon>
        <taxon>Metazoa</taxon>
        <taxon>Spiralia</taxon>
        <taxon>Lophotrochozoa</taxon>
        <taxon>Platyhelminthes</taxon>
        <taxon>Monogenea</taxon>
        <taxon>Polyopisthocotylea</taxon>
        <taxon>Polystomatidea</taxon>
        <taxon>Polystomatidae</taxon>
        <taxon>Protopolystoma</taxon>
    </lineage>
</organism>
<sequence length="296" mass="32733">MTVKWPIARSRRVDAGQSVHRFPAGPIRQSRSCQLRRQNANPMQACRSGPGWVETGFQVGLSPSPSPGPGRGSGERLEAIEKEGDRPREMRQSAAASGEAGAGDWRSVLVCCEVWCDQFCRVVWWCGLMCCGLCGMVQCVMWCGVVWCGVEKQEQDEQADCLDDGERQAINQRLSGQPKCQNVQTALTARLYTNPSRQTHLRPLSGCRHQLSSSSVATARSAIETNIEIAIAIDWNYDYNCDHDCYGDCGIAKLRNCKIGIGIESLAGDVYNPVHIRLRSDRHFDLPICSLMGLQV</sequence>
<keyword evidence="2" id="KW-1185">Reference proteome</keyword>
<evidence type="ECO:0000313" key="1">
    <source>
        <dbReference type="EMBL" id="VEL34945.1"/>
    </source>
</evidence>